<sequence length="164" mass="18779">MQVGCSRSAVGMFFAELKICREVAWWEVGRERLHLHLSKIGLLSSDFCSVTKLSPHLCPATDCHHISSQALLLDYDPSDHRGVQIARVATSVPSWLIDFAPSASLIRRRCTDCARRYFGSFVAVRLRSFDDFPFLSDRKLRHFDRKQEQELAGCEVNFLPFARF</sequence>
<protein>
    <submittedName>
        <fullName evidence="1">Uncharacterized protein</fullName>
    </submittedName>
</protein>
<comment type="caution">
    <text evidence="1">The sequence shown here is derived from an EMBL/GenBank/DDBJ whole genome shotgun (WGS) entry which is preliminary data.</text>
</comment>
<dbReference type="EMBL" id="JAGYWB010000019">
    <property type="protein sequence ID" value="KAI0488121.1"/>
    <property type="molecule type" value="Genomic_DNA"/>
</dbReference>
<dbReference type="Proteomes" id="UP000829196">
    <property type="component" value="Unassembled WGS sequence"/>
</dbReference>
<proteinExistence type="predicted"/>
<keyword evidence="2" id="KW-1185">Reference proteome</keyword>
<name>A0A8T3A1X3_DENNO</name>
<gene>
    <name evidence="1" type="ORF">KFK09_027948</name>
</gene>
<dbReference type="AlphaFoldDB" id="A0A8T3A1X3"/>
<evidence type="ECO:0000313" key="1">
    <source>
        <dbReference type="EMBL" id="KAI0488121.1"/>
    </source>
</evidence>
<reference evidence="1" key="1">
    <citation type="journal article" date="2022" name="Front. Genet.">
        <title>Chromosome-Scale Assembly of the Dendrobium nobile Genome Provides Insights Into the Molecular Mechanism of the Biosynthesis of the Medicinal Active Ingredient of Dendrobium.</title>
        <authorList>
            <person name="Xu Q."/>
            <person name="Niu S.-C."/>
            <person name="Li K.-L."/>
            <person name="Zheng P.-J."/>
            <person name="Zhang X.-J."/>
            <person name="Jia Y."/>
            <person name="Liu Y."/>
            <person name="Niu Y.-X."/>
            <person name="Yu L.-H."/>
            <person name="Chen D.-F."/>
            <person name="Zhang G.-Q."/>
        </authorList>
    </citation>
    <scope>NUCLEOTIDE SEQUENCE</scope>
    <source>
        <tissue evidence="1">Leaf</tissue>
    </source>
</reference>
<accession>A0A8T3A1X3</accession>
<organism evidence="1 2">
    <name type="scientific">Dendrobium nobile</name>
    <name type="common">Orchid</name>
    <dbReference type="NCBI Taxonomy" id="94219"/>
    <lineage>
        <taxon>Eukaryota</taxon>
        <taxon>Viridiplantae</taxon>
        <taxon>Streptophyta</taxon>
        <taxon>Embryophyta</taxon>
        <taxon>Tracheophyta</taxon>
        <taxon>Spermatophyta</taxon>
        <taxon>Magnoliopsida</taxon>
        <taxon>Liliopsida</taxon>
        <taxon>Asparagales</taxon>
        <taxon>Orchidaceae</taxon>
        <taxon>Epidendroideae</taxon>
        <taxon>Malaxideae</taxon>
        <taxon>Dendrobiinae</taxon>
        <taxon>Dendrobium</taxon>
    </lineage>
</organism>
<evidence type="ECO:0000313" key="2">
    <source>
        <dbReference type="Proteomes" id="UP000829196"/>
    </source>
</evidence>